<keyword evidence="5" id="KW-0560">Oxidoreductase</keyword>
<keyword evidence="6" id="KW-0408">Iron</keyword>
<keyword evidence="9" id="KW-1185">Reference proteome</keyword>
<evidence type="ECO:0000256" key="1">
    <source>
        <dbReference type="ARBA" id="ARBA00001954"/>
    </source>
</evidence>
<dbReference type="Pfam" id="PF02668">
    <property type="entry name" value="TauD"/>
    <property type="match status" value="1"/>
</dbReference>
<evidence type="ECO:0000256" key="6">
    <source>
        <dbReference type="ARBA" id="ARBA00023004"/>
    </source>
</evidence>
<reference evidence="8 9" key="1">
    <citation type="journal article" date="2018" name="Evol. Lett.">
        <title>Horizontal gene cluster transfer increased hallucinogenic mushroom diversity.</title>
        <authorList>
            <person name="Reynolds H.T."/>
            <person name="Vijayakumar V."/>
            <person name="Gluck-Thaler E."/>
            <person name="Korotkin H.B."/>
            <person name="Matheny P.B."/>
            <person name="Slot J.C."/>
        </authorList>
    </citation>
    <scope>NUCLEOTIDE SEQUENCE [LARGE SCALE GENOMIC DNA]</scope>
    <source>
        <strain evidence="8 9">2631</strain>
    </source>
</reference>
<sequence>MSAFLIYEHDNTSHKITKLSTHASQRIYDEKAEEQHHASMSHYRSIDSSVIDKGESHIPHFVSYIHLPIQQLVLEIMAIDLLPLPLPESADPTKFTNFGREVKGFDPATFSPEQFEELKDALYKYDALLFRNVDMTPEQQYALTKAFDPASENYGHGNKQTEADKKSILHPDLKTIPRVPQVQLIGNGMVYNHEGLAEARLKHPHHKTFHKTIVSQEDEDKGITRFYRWHIDAALYNLSPPKVTTLYALNVPQGPKQVVRYDDESGEELPVPLGTTAFVSGRTMFDILPKELKSVAARARVKYAPHPYVWMAPARAKSTGLGIESDGLESSFNDLPPWEESRRKLYPVLWKNPATGELSFQVHPCGVAELLIDPIPEGKPRDGALYPDGAHLTDLKEVRDLLYKMQRPAISPNLVYPHDWQEKDMVLFHNRGLLHSVVGAFKEDQVRAFHQCNLAASDEPTGPTPEDVKIWA</sequence>
<comment type="similarity">
    <text evidence="2">Belongs to the TfdA dioxygenase family.</text>
</comment>
<evidence type="ECO:0000313" key="8">
    <source>
        <dbReference type="EMBL" id="PPQ90354.1"/>
    </source>
</evidence>
<dbReference type="Proteomes" id="UP000283269">
    <property type="component" value="Unassembled WGS sequence"/>
</dbReference>
<comment type="caution">
    <text evidence="8">The sequence shown here is derived from an EMBL/GenBank/DDBJ whole genome shotgun (WGS) entry which is preliminary data.</text>
</comment>
<comment type="cofactor">
    <cofactor evidence="1">
        <name>Fe(2+)</name>
        <dbReference type="ChEBI" id="CHEBI:29033"/>
    </cofactor>
</comment>
<evidence type="ECO:0000313" key="9">
    <source>
        <dbReference type="Proteomes" id="UP000283269"/>
    </source>
</evidence>
<evidence type="ECO:0000256" key="2">
    <source>
        <dbReference type="ARBA" id="ARBA00005896"/>
    </source>
</evidence>
<name>A0A409XHX5_PSICY</name>
<keyword evidence="4" id="KW-0223">Dioxygenase</keyword>
<evidence type="ECO:0000256" key="4">
    <source>
        <dbReference type="ARBA" id="ARBA00022964"/>
    </source>
</evidence>
<dbReference type="GO" id="GO:0046872">
    <property type="term" value="F:metal ion binding"/>
    <property type="evidence" value="ECO:0007669"/>
    <property type="project" value="UniProtKB-KW"/>
</dbReference>
<dbReference type="AlphaFoldDB" id="A0A409XHX5"/>
<keyword evidence="3" id="KW-0479">Metal-binding</keyword>
<dbReference type="InParanoid" id="A0A409XHX5"/>
<dbReference type="InterPro" id="IPR003819">
    <property type="entry name" value="TauD/TfdA-like"/>
</dbReference>
<gene>
    <name evidence="8" type="ORF">CVT25_007756</name>
</gene>
<dbReference type="EMBL" id="NHYD01001644">
    <property type="protein sequence ID" value="PPQ90354.1"/>
    <property type="molecule type" value="Genomic_DNA"/>
</dbReference>
<organism evidence="8 9">
    <name type="scientific">Psilocybe cyanescens</name>
    <dbReference type="NCBI Taxonomy" id="93625"/>
    <lineage>
        <taxon>Eukaryota</taxon>
        <taxon>Fungi</taxon>
        <taxon>Dikarya</taxon>
        <taxon>Basidiomycota</taxon>
        <taxon>Agaricomycotina</taxon>
        <taxon>Agaricomycetes</taxon>
        <taxon>Agaricomycetidae</taxon>
        <taxon>Agaricales</taxon>
        <taxon>Agaricineae</taxon>
        <taxon>Strophariaceae</taxon>
        <taxon>Psilocybe</taxon>
    </lineage>
</organism>
<evidence type="ECO:0000256" key="5">
    <source>
        <dbReference type="ARBA" id="ARBA00023002"/>
    </source>
</evidence>
<dbReference type="InterPro" id="IPR042098">
    <property type="entry name" value="TauD-like_sf"/>
</dbReference>
<dbReference type="GO" id="GO:0051213">
    <property type="term" value="F:dioxygenase activity"/>
    <property type="evidence" value="ECO:0007669"/>
    <property type="project" value="UniProtKB-KW"/>
</dbReference>
<feature type="domain" description="TauD/TfdA-like" evidence="7">
    <location>
        <begin position="95"/>
        <end position="452"/>
    </location>
</feature>
<protein>
    <recommendedName>
        <fullName evidence="7">TauD/TfdA-like domain-containing protein</fullName>
    </recommendedName>
</protein>
<evidence type="ECO:0000256" key="3">
    <source>
        <dbReference type="ARBA" id="ARBA00022723"/>
    </source>
</evidence>
<accession>A0A409XHX5</accession>
<dbReference type="PANTHER" id="PTHR43779">
    <property type="entry name" value="DIOXYGENASE RV0097-RELATED"/>
    <property type="match status" value="1"/>
</dbReference>
<dbReference type="Gene3D" id="3.60.130.10">
    <property type="entry name" value="Clavaminate synthase-like"/>
    <property type="match status" value="1"/>
</dbReference>
<proteinExistence type="inferred from homology"/>
<dbReference type="PANTHER" id="PTHR43779:SF2">
    <property type="entry name" value="ALPHA-KETOGLUTARATE-DEPENDENT XANTHINE DIOXYGENASE XAN1"/>
    <property type="match status" value="1"/>
</dbReference>
<dbReference type="STRING" id="93625.A0A409XHX5"/>
<evidence type="ECO:0000259" key="7">
    <source>
        <dbReference type="Pfam" id="PF02668"/>
    </source>
</evidence>
<dbReference type="SUPFAM" id="SSF51197">
    <property type="entry name" value="Clavaminate synthase-like"/>
    <property type="match status" value="1"/>
</dbReference>
<dbReference type="FunCoup" id="A0A409XHX5">
    <property type="interactions" value="1"/>
</dbReference>
<dbReference type="OrthoDB" id="93019at2759"/>
<dbReference type="InterPro" id="IPR051178">
    <property type="entry name" value="TfdA_dioxygenase"/>
</dbReference>